<dbReference type="InterPro" id="IPR035595">
    <property type="entry name" value="UDP_glycos_trans_CS"/>
</dbReference>
<evidence type="ECO:0000256" key="1">
    <source>
        <dbReference type="ARBA" id="ARBA00009995"/>
    </source>
</evidence>
<feature type="transmembrane region" description="Helical" evidence="5">
    <location>
        <begin position="478"/>
        <end position="501"/>
    </location>
</feature>
<sequence length="518" mass="58870">MKLLYSISLLLIGLSTFIDAYRILGIFPRNSRGDFIAFEQLMKHLADRGHEVNVISFFPLERVHTNYYDIVQLPDGIPSLVNNVTYENIGNKMRYFLNLIDTEHGNDVCNILSHSSVQNIIHNPPKDRPYDVVITEVFIAHCFAVFGDVLKVPVVGVSTYGRLPWVYDIVNNPEGFDFIPEKSIEANHISFVDRWTNVLSRAYTKWSFYSRTQSQDAIIKKSVGKNARGIRELEANIALMLTNAHIMTHGPRAMIPGLVEVGGMHIVDKYIPPLNEWLDESNDGVIYFNLGTDFIVDSFPAETIDAFYKSFRKLAPMRVLMRVEKLAKLPQGLPENVLTTPWIQQLRVLAHPNVKAFITHGGIMGLQEAIYAAVPIIGIPLWGDQFDNVDGFVKKNIGVKLDFDSITEKTLDEAFNHILNNSTVRESASAFSLAFFDRPVKPIDMACYSIEYVIRHGSGVLKVPPAQLAWWQYFNLDVYVILIVVSLIMTISIFKILRAITVKIISRFRRKPKFHKLL</sequence>
<gene>
    <name evidence="6" type="ORF">PV328_004313</name>
</gene>
<protein>
    <recommendedName>
        <fullName evidence="5">UDP-glucuronosyltransferase</fullName>
        <ecNumber evidence="5">2.4.1.17</ecNumber>
    </recommendedName>
</protein>
<organism evidence="6 7">
    <name type="scientific">Microctonus aethiopoides</name>
    <dbReference type="NCBI Taxonomy" id="144406"/>
    <lineage>
        <taxon>Eukaryota</taxon>
        <taxon>Metazoa</taxon>
        <taxon>Ecdysozoa</taxon>
        <taxon>Arthropoda</taxon>
        <taxon>Hexapoda</taxon>
        <taxon>Insecta</taxon>
        <taxon>Pterygota</taxon>
        <taxon>Neoptera</taxon>
        <taxon>Endopterygota</taxon>
        <taxon>Hymenoptera</taxon>
        <taxon>Apocrita</taxon>
        <taxon>Ichneumonoidea</taxon>
        <taxon>Braconidae</taxon>
        <taxon>Euphorinae</taxon>
        <taxon>Microctonus</taxon>
    </lineage>
</organism>
<dbReference type="Gene3D" id="3.40.50.2000">
    <property type="entry name" value="Glycogen Phosphorylase B"/>
    <property type="match status" value="1"/>
</dbReference>
<comment type="catalytic activity">
    <reaction evidence="5">
        <text>glucuronate acceptor + UDP-alpha-D-glucuronate = acceptor beta-D-glucuronoside + UDP + H(+)</text>
        <dbReference type="Rhea" id="RHEA:21032"/>
        <dbReference type="ChEBI" id="CHEBI:15378"/>
        <dbReference type="ChEBI" id="CHEBI:58052"/>
        <dbReference type="ChEBI" id="CHEBI:58223"/>
        <dbReference type="ChEBI" id="CHEBI:132367"/>
        <dbReference type="ChEBI" id="CHEBI:132368"/>
        <dbReference type="EC" id="2.4.1.17"/>
    </reaction>
</comment>
<dbReference type="SUPFAM" id="SSF53756">
    <property type="entry name" value="UDP-Glycosyltransferase/glycogen phosphorylase"/>
    <property type="match status" value="1"/>
</dbReference>
<dbReference type="GO" id="GO:0015020">
    <property type="term" value="F:glucuronosyltransferase activity"/>
    <property type="evidence" value="ECO:0007669"/>
    <property type="project" value="UniProtKB-EC"/>
</dbReference>
<comment type="caution">
    <text evidence="6">The sequence shown here is derived from an EMBL/GenBank/DDBJ whole genome shotgun (WGS) entry which is preliminary data.</text>
</comment>
<evidence type="ECO:0000256" key="4">
    <source>
        <dbReference type="RuleBase" id="RU003718"/>
    </source>
</evidence>
<dbReference type="EC" id="2.4.1.17" evidence="5"/>
<keyword evidence="3 4" id="KW-0808">Transferase</keyword>
<dbReference type="EMBL" id="JAQQBS010001422">
    <property type="protein sequence ID" value="KAK0165829.1"/>
    <property type="molecule type" value="Genomic_DNA"/>
</dbReference>
<accession>A0AA39FAI6</accession>
<keyword evidence="5" id="KW-0812">Transmembrane</keyword>
<comment type="subcellular location">
    <subcellularLocation>
        <location evidence="5">Membrane</location>
        <topology evidence="5">Single-pass membrane protein</topology>
    </subcellularLocation>
</comment>
<keyword evidence="5" id="KW-1133">Transmembrane helix</keyword>
<reference evidence="6" key="2">
    <citation type="submission" date="2023-03" db="EMBL/GenBank/DDBJ databases">
        <authorList>
            <person name="Inwood S.N."/>
            <person name="Skelly J.G."/>
            <person name="Guhlin J."/>
            <person name="Harrop T.W.R."/>
            <person name="Goldson S.G."/>
            <person name="Dearden P.K."/>
        </authorList>
    </citation>
    <scope>NUCLEOTIDE SEQUENCE</scope>
    <source>
        <strain evidence="6">Irish</strain>
        <tissue evidence="6">Whole body</tissue>
    </source>
</reference>
<dbReference type="FunFam" id="3.40.50.2000:FF:000050">
    <property type="entry name" value="UDP-glucuronosyltransferase"/>
    <property type="match status" value="1"/>
</dbReference>
<evidence type="ECO:0000313" key="6">
    <source>
        <dbReference type="EMBL" id="KAK0165829.1"/>
    </source>
</evidence>
<evidence type="ECO:0000313" key="7">
    <source>
        <dbReference type="Proteomes" id="UP001168990"/>
    </source>
</evidence>
<name>A0AA39FAI6_9HYME</name>
<proteinExistence type="inferred from homology"/>
<dbReference type="GO" id="GO:0016020">
    <property type="term" value="C:membrane"/>
    <property type="evidence" value="ECO:0007669"/>
    <property type="project" value="UniProtKB-SubCell"/>
</dbReference>
<evidence type="ECO:0000256" key="3">
    <source>
        <dbReference type="ARBA" id="ARBA00022679"/>
    </source>
</evidence>
<dbReference type="InterPro" id="IPR002213">
    <property type="entry name" value="UDP_glucos_trans"/>
</dbReference>
<keyword evidence="2 4" id="KW-0328">Glycosyltransferase</keyword>
<dbReference type="AlphaFoldDB" id="A0AA39FAI6"/>
<keyword evidence="7" id="KW-1185">Reference proteome</keyword>
<comment type="similarity">
    <text evidence="1 4">Belongs to the UDP-glycosyltransferase family.</text>
</comment>
<dbReference type="PANTHER" id="PTHR48043:SF145">
    <property type="entry name" value="FI06409P-RELATED"/>
    <property type="match status" value="1"/>
</dbReference>
<dbReference type="CDD" id="cd03784">
    <property type="entry name" value="GT1_Gtf-like"/>
    <property type="match status" value="1"/>
</dbReference>
<evidence type="ECO:0000256" key="2">
    <source>
        <dbReference type="ARBA" id="ARBA00022676"/>
    </source>
</evidence>
<dbReference type="InterPro" id="IPR050271">
    <property type="entry name" value="UDP-glycosyltransferase"/>
</dbReference>
<dbReference type="PANTHER" id="PTHR48043">
    <property type="entry name" value="EG:EG0003.4 PROTEIN-RELATED"/>
    <property type="match status" value="1"/>
</dbReference>
<dbReference type="Pfam" id="PF00201">
    <property type="entry name" value="UDPGT"/>
    <property type="match status" value="1"/>
</dbReference>
<dbReference type="PROSITE" id="PS00375">
    <property type="entry name" value="UDPGT"/>
    <property type="match status" value="1"/>
</dbReference>
<evidence type="ECO:0000256" key="5">
    <source>
        <dbReference type="RuleBase" id="RU362059"/>
    </source>
</evidence>
<dbReference type="Proteomes" id="UP001168990">
    <property type="component" value="Unassembled WGS sequence"/>
</dbReference>
<reference evidence="6" key="1">
    <citation type="journal article" date="2023" name="bioRxiv">
        <title>Scaffold-level genome assemblies of two parasitoid biocontrol wasps reveal the parthenogenesis mechanism and an associated novel virus.</title>
        <authorList>
            <person name="Inwood S."/>
            <person name="Skelly J."/>
            <person name="Guhlin J."/>
            <person name="Harrop T."/>
            <person name="Goldson S."/>
            <person name="Dearden P."/>
        </authorList>
    </citation>
    <scope>NUCLEOTIDE SEQUENCE</scope>
    <source>
        <strain evidence="6">Irish</strain>
        <tissue evidence="6">Whole body</tissue>
    </source>
</reference>
<keyword evidence="5" id="KW-0472">Membrane</keyword>